<keyword evidence="9 12" id="KW-0503">Monooxygenase</keyword>
<evidence type="ECO:0000256" key="6">
    <source>
        <dbReference type="ARBA" id="ARBA00022989"/>
    </source>
</evidence>
<dbReference type="PANTHER" id="PTHR24282:SF254">
    <property type="entry name" value="CYTOCHROME P450 CYP72A219-LIKE"/>
    <property type="match status" value="1"/>
</dbReference>
<dbReference type="AlphaFoldDB" id="A0A1V1G3E3"/>
<dbReference type="InterPro" id="IPR036396">
    <property type="entry name" value="Cyt_P450_sf"/>
</dbReference>
<dbReference type="InterPro" id="IPR001128">
    <property type="entry name" value="Cyt_P450"/>
</dbReference>
<dbReference type="InterPro" id="IPR002401">
    <property type="entry name" value="Cyt_P450_E_grp-I"/>
</dbReference>
<evidence type="ECO:0000256" key="10">
    <source>
        <dbReference type="ARBA" id="ARBA00023136"/>
    </source>
</evidence>
<evidence type="ECO:0000256" key="8">
    <source>
        <dbReference type="ARBA" id="ARBA00023004"/>
    </source>
</evidence>
<organism evidence="14">
    <name type="scientific">Platycodon grandiflorus</name>
    <name type="common">Balloon flower</name>
    <name type="synonym">Campanula grandiflora</name>
    <dbReference type="NCBI Taxonomy" id="94286"/>
    <lineage>
        <taxon>Eukaryota</taxon>
        <taxon>Viridiplantae</taxon>
        <taxon>Streptophyta</taxon>
        <taxon>Embryophyta</taxon>
        <taxon>Tracheophyta</taxon>
        <taxon>Spermatophyta</taxon>
        <taxon>Magnoliopsida</taxon>
        <taxon>eudicotyledons</taxon>
        <taxon>Gunneridae</taxon>
        <taxon>Pentapetalae</taxon>
        <taxon>asterids</taxon>
        <taxon>campanulids</taxon>
        <taxon>Asterales</taxon>
        <taxon>Campanulaceae</taxon>
        <taxon>Platycodon</taxon>
    </lineage>
</organism>
<dbReference type="GO" id="GO:0004497">
    <property type="term" value="F:monooxygenase activity"/>
    <property type="evidence" value="ECO:0007669"/>
    <property type="project" value="UniProtKB-KW"/>
</dbReference>
<keyword evidence="8 11" id="KW-0408">Iron</keyword>
<dbReference type="PROSITE" id="PS51257">
    <property type="entry name" value="PROKAR_LIPOPROTEIN"/>
    <property type="match status" value="1"/>
</dbReference>
<dbReference type="Pfam" id="PF00067">
    <property type="entry name" value="p450"/>
    <property type="match status" value="1"/>
</dbReference>
<dbReference type="InterPro" id="IPR050665">
    <property type="entry name" value="Cytochrome_P450_Monooxygen"/>
</dbReference>
<reference evidence="14" key="1">
    <citation type="journal article" date="2017" name="Plant Cell Physiol.">
        <title>Cytochrome P450 monooxygenase CYP716A141 is a unique beta-amyrin C-16beta oxidase involved in triterpenoid saponin biosynthesis in Platycodon grandiflorus.</title>
        <authorList>
            <person name="Tamura K."/>
            <person name="Teranishi Y."/>
            <person name="Ueda S."/>
            <person name="Suzuki H."/>
            <person name="Kawano N."/>
            <person name="Yoshimatsu K."/>
            <person name="Saito K."/>
            <person name="Kawahara N."/>
            <person name="Muranaka T."/>
            <person name="Seki H."/>
        </authorList>
    </citation>
    <scope>NUCLEOTIDE SEQUENCE</scope>
</reference>
<dbReference type="PRINTS" id="PR00463">
    <property type="entry name" value="EP450I"/>
</dbReference>
<dbReference type="CDD" id="cd20642">
    <property type="entry name" value="CYP72"/>
    <property type="match status" value="1"/>
</dbReference>
<evidence type="ECO:0000256" key="3">
    <source>
        <dbReference type="ARBA" id="ARBA00022617"/>
    </source>
</evidence>
<dbReference type="PRINTS" id="PR00385">
    <property type="entry name" value="P450"/>
</dbReference>
<keyword evidence="10 13" id="KW-0472">Membrane</keyword>
<feature type="binding site" description="axial binding residue" evidence="11">
    <location>
        <position position="471"/>
    </location>
    <ligand>
        <name>heme</name>
        <dbReference type="ChEBI" id="CHEBI:30413"/>
    </ligand>
    <ligandPart>
        <name>Fe</name>
        <dbReference type="ChEBI" id="CHEBI:18248"/>
    </ligandPart>
</feature>
<dbReference type="GO" id="GO:0020037">
    <property type="term" value="F:heme binding"/>
    <property type="evidence" value="ECO:0007669"/>
    <property type="project" value="InterPro"/>
</dbReference>
<evidence type="ECO:0000256" key="5">
    <source>
        <dbReference type="ARBA" id="ARBA00022723"/>
    </source>
</evidence>
<keyword evidence="6 13" id="KW-1133">Transmembrane helix</keyword>
<dbReference type="GO" id="GO:0005506">
    <property type="term" value="F:iron ion binding"/>
    <property type="evidence" value="ECO:0007669"/>
    <property type="project" value="InterPro"/>
</dbReference>
<evidence type="ECO:0000256" key="2">
    <source>
        <dbReference type="ARBA" id="ARBA00010617"/>
    </source>
</evidence>
<dbReference type="InterPro" id="IPR017972">
    <property type="entry name" value="Cyt_P450_CS"/>
</dbReference>
<dbReference type="PANTHER" id="PTHR24282">
    <property type="entry name" value="CYTOCHROME P450 FAMILY MEMBER"/>
    <property type="match status" value="1"/>
</dbReference>
<keyword evidence="3 11" id="KW-0349">Heme</keyword>
<dbReference type="GO" id="GO:0016020">
    <property type="term" value="C:membrane"/>
    <property type="evidence" value="ECO:0007669"/>
    <property type="project" value="UniProtKB-SubCell"/>
</dbReference>
<evidence type="ECO:0000256" key="1">
    <source>
        <dbReference type="ARBA" id="ARBA00004370"/>
    </source>
</evidence>
<evidence type="ECO:0000256" key="11">
    <source>
        <dbReference type="PIRSR" id="PIRSR602401-1"/>
    </source>
</evidence>
<feature type="transmembrane region" description="Helical" evidence="13">
    <location>
        <begin position="12"/>
        <end position="36"/>
    </location>
</feature>
<gene>
    <name evidence="14" type="primary">CYP72A556</name>
</gene>
<evidence type="ECO:0000313" key="14">
    <source>
        <dbReference type="EMBL" id="BAX04012.1"/>
    </source>
</evidence>
<keyword evidence="7 12" id="KW-0560">Oxidoreductase</keyword>
<keyword evidence="5 11" id="KW-0479">Metal-binding</keyword>
<evidence type="ECO:0000256" key="4">
    <source>
        <dbReference type="ARBA" id="ARBA00022692"/>
    </source>
</evidence>
<keyword evidence="4 13" id="KW-0812">Transmembrane</keyword>
<protein>
    <submittedName>
        <fullName evidence="14">Cytochrome P450 72A556</fullName>
    </submittedName>
</protein>
<dbReference type="GO" id="GO:0016705">
    <property type="term" value="F:oxidoreductase activity, acting on paired donors, with incorporation or reduction of molecular oxygen"/>
    <property type="evidence" value="ECO:0007669"/>
    <property type="project" value="InterPro"/>
</dbReference>
<comment type="subcellular location">
    <subcellularLocation>
        <location evidence="1">Membrane</location>
    </subcellularLocation>
</comment>
<dbReference type="Gene3D" id="1.10.630.10">
    <property type="entry name" value="Cytochrome P450"/>
    <property type="match status" value="1"/>
</dbReference>
<evidence type="ECO:0000256" key="7">
    <source>
        <dbReference type="ARBA" id="ARBA00023002"/>
    </source>
</evidence>
<evidence type="ECO:0000256" key="9">
    <source>
        <dbReference type="ARBA" id="ARBA00023033"/>
    </source>
</evidence>
<dbReference type="EMBL" id="LC209204">
    <property type="protein sequence ID" value="BAX04012.1"/>
    <property type="molecule type" value="mRNA"/>
</dbReference>
<comment type="cofactor">
    <cofactor evidence="11">
        <name>heme</name>
        <dbReference type="ChEBI" id="CHEBI:30413"/>
    </cofactor>
</comment>
<dbReference type="SUPFAM" id="SSF48264">
    <property type="entry name" value="Cytochrome P450"/>
    <property type="match status" value="1"/>
</dbReference>
<dbReference type="FunFam" id="1.10.630.10:FF:000029">
    <property type="entry name" value="Cytochrome P450 734A1"/>
    <property type="match status" value="1"/>
</dbReference>
<dbReference type="PROSITE" id="PS00086">
    <property type="entry name" value="CYTOCHROME_P450"/>
    <property type="match status" value="1"/>
</dbReference>
<evidence type="ECO:0000256" key="13">
    <source>
        <dbReference type="SAM" id="Phobius"/>
    </source>
</evidence>
<name>A0A1V1G3E3_PLAGD</name>
<sequence>MEMEMKSLNWWSAAASCGVGIVVIWEGWRVMNWVWLRPRKLENSLRKQGLKGSKYRVLIGDFKEMVMMINQAKSKPIGVSDDIVPRVLPFFHKSIINHGKNCFIWMGPIPTLLLVDPHLIKEALTKIYQFQKARGGNPLTKLLARGLVDYEGDQWVKHRRIINPAFHVEKLKHMVPAFSLSCSEMIAKWEALVAEERPCEVDVWPGLQTLSSDVISRTAFGSNYEEGRRIFELQKQQAELIIEASQSLYLPGMRFLPTERNKRIKAIDKEVRSSIRKIIDKRLEAMKEGEASKEDLLGILLESNHKEIQHHGNSKFGMTIDEVIEECKLFYLAGQETTSVLLVWTLILLSQHPVWQARAREEVLHVFGSNKPSLDGLSHLKIVTMILYEVLRLYPPVVLLWRMIHDETKIGDLTLPAGSLIQLHTMLLHHDPEIWGDDAKEFKPERFSEGVAKFTKGQVSYFPFGSGPRICIGQNFAMLEAKMALAMIIQRFSFEISPSYSHAPHSIVTLQPQYGAHLILNKL</sequence>
<comment type="similarity">
    <text evidence="2 12">Belongs to the cytochrome P450 family.</text>
</comment>
<accession>A0A1V1G3E3</accession>
<evidence type="ECO:0000256" key="12">
    <source>
        <dbReference type="RuleBase" id="RU000461"/>
    </source>
</evidence>
<proteinExistence type="evidence at transcript level"/>